<feature type="compositionally biased region" description="Low complexity" evidence="1">
    <location>
        <begin position="534"/>
        <end position="553"/>
    </location>
</feature>
<keyword evidence="3" id="KW-1185">Reference proteome</keyword>
<feature type="compositionally biased region" description="Acidic residues" evidence="1">
    <location>
        <begin position="613"/>
        <end position="628"/>
    </location>
</feature>
<feature type="compositionally biased region" description="Acidic residues" evidence="1">
    <location>
        <begin position="554"/>
        <end position="585"/>
    </location>
</feature>
<evidence type="ECO:0000313" key="2">
    <source>
        <dbReference type="EMBL" id="QDU57458.1"/>
    </source>
</evidence>
<gene>
    <name evidence="2" type="ORF">Pan181_36740</name>
</gene>
<protein>
    <recommendedName>
        <fullName evidence="4">IRE (Iron responsive element)</fullName>
    </recommendedName>
</protein>
<reference evidence="2 3" key="1">
    <citation type="submission" date="2019-02" db="EMBL/GenBank/DDBJ databases">
        <title>Deep-cultivation of Planctomycetes and their phenomic and genomic characterization uncovers novel biology.</title>
        <authorList>
            <person name="Wiegand S."/>
            <person name="Jogler M."/>
            <person name="Boedeker C."/>
            <person name="Pinto D."/>
            <person name="Vollmers J."/>
            <person name="Rivas-Marin E."/>
            <person name="Kohn T."/>
            <person name="Peeters S.H."/>
            <person name="Heuer A."/>
            <person name="Rast P."/>
            <person name="Oberbeckmann S."/>
            <person name="Bunk B."/>
            <person name="Jeske O."/>
            <person name="Meyerdierks A."/>
            <person name="Storesund J.E."/>
            <person name="Kallscheuer N."/>
            <person name="Luecker S."/>
            <person name="Lage O.M."/>
            <person name="Pohl T."/>
            <person name="Merkel B.J."/>
            <person name="Hornburger P."/>
            <person name="Mueller R.-W."/>
            <person name="Bruemmer F."/>
            <person name="Labrenz M."/>
            <person name="Spormann A.M."/>
            <person name="Op den Camp H."/>
            <person name="Overmann J."/>
            <person name="Amann R."/>
            <person name="Jetten M.S.M."/>
            <person name="Mascher T."/>
            <person name="Medema M.H."/>
            <person name="Devos D.P."/>
            <person name="Kaster A.-K."/>
            <person name="Ovreas L."/>
            <person name="Rohde M."/>
            <person name="Galperin M.Y."/>
            <person name="Jogler C."/>
        </authorList>
    </citation>
    <scope>NUCLEOTIDE SEQUENCE [LARGE SCALE GENOMIC DNA]</scope>
    <source>
        <strain evidence="2 3">Pan181</strain>
    </source>
</reference>
<proteinExistence type="predicted"/>
<dbReference type="EMBL" id="CP036278">
    <property type="protein sequence ID" value="QDU57458.1"/>
    <property type="molecule type" value="Genomic_DNA"/>
</dbReference>
<feature type="compositionally biased region" description="Low complexity" evidence="1">
    <location>
        <begin position="586"/>
        <end position="599"/>
    </location>
</feature>
<organism evidence="2 3">
    <name type="scientific">Aeoliella mucimassa</name>
    <dbReference type="NCBI Taxonomy" id="2527972"/>
    <lineage>
        <taxon>Bacteria</taxon>
        <taxon>Pseudomonadati</taxon>
        <taxon>Planctomycetota</taxon>
        <taxon>Planctomycetia</taxon>
        <taxon>Pirellulales</taxon>
        <taxon>Lacipirellulaceae</taxon>
        <taxon>Aeoliella</taxon>
    </lineage>
</organism>
<dbReference type="AlphaFoldDB" id="A0A518ARW8"/>
<evidence type="ECO:0000256" key="1">
    <source>
        <dbReference type="SAM" id="MobiDB-lite"/>
    </source>
</evidence>
<dbReference type="RefSeq" id="WP_145248653.1">
    <property type="nucleotide sequence ID" value="NZ_CP036278.1"/>
</dbReference>
<accession>A0A518ARW8</accession>
<evidence type="ECO:0008006" key="4">
    <source>
        <dbReference type="Google" id="ProtNLM"/>
    </source>
</evidence>
<dbReference type="Proteomes" id="UP000315750">
    <property type="component" value="Chromosome"/>
</dbReference>
<dbReference type="KEGG" id="amuc:Pan181_36740"/>
<dbReference type="OrthoDB" id="239224at2"/>
<evidence type="ECO:0000313" key="3">
    <source>
        <dbReference type="Proteomes" id="UP000315750"/>
    </source>
</evidence>
<feature type="region of interest" description="Disordered" evidence="1">
    <location>
        <begin position="515"/>
        <end position="635"/>
    </location>
</feature>
<feature type="compositionally biased region" description="Polar residues" evidence="1">
    <location>
        <begin position="600"/>
        <end position="612"/>
    </location>
</feature>
<name>A0A518ARW8_9BACT</name>
<sequence length="635" mass="71938">MNKQASFQRKVAYFLGIVILLFPLAFLSRPATVTEGGGLLSQKKQQYGLSQASLGEIDPASETMKLATLGLRGLAVNQLWRKADEYKKKEDWTNLTATLEQLARLQPNIITFWKFQSWNVSYNVSVQFDDYRDRYYYVREGIEFLQQGVQKNKENRQVPQLWWDLGWFVGHKIGRADESVQYRELFKNDDEFHGDDPPPGSDERDNWLVSKKEYNNGIISVQEYGKSIGKKSEKIFYSSPAKSQMSYAEAIENEGEFAKGQNAWKVASDDWSEFGDRWIEHSTGRRLQLGHEDELAAQVKELEGQLSDLAPGLRDKMVEERRAQLSEAQRTALHTPEDKRTDEQWALAGEAEQAIQVNDLQLAKRLESEHPELRKQVGILVQKLADMRTNLIFTDRYKSDANYDYWKLRAEFEQTDTAVEARSKIFEGKKAWKENQDTVTAKKLYDEGFVLWNEVLQNFPELRDPDGTTGDDLMVFIVDYRDLLNAKGDAFPDDFLLWDIIENFDVEDQFSEELAQRERRKNKPAEESSDAEQESAPASEDSTPATDESATEPAAEEESTPAEMTEESAGEEASAEEAPAEEPAEEATPTKEPGAEAAEQPSTEGEQPSESVEPSDTESGGEAEEDSSAGENSGQ</sequence>